<dbReference type="PANTHER" id="PTHR35008:SF4">
    <property type="entry name" value="BLL4482 PROTEIN"/>
    <property type="match status" value="1"/>
</dbReference>
<sequence length="140" mass="15775">MKKLLLGLLFIIASFAVLSSCSEDEIKYQRYYSDGMTLYKDHCQSCHMADGTGLRGLIPPLTDTAFLQKNRKQLTCIIKYGLQDTIMVNGEQYSSVMPAESHLTAIDIAKILTYITNSFGNQQGIYDVTEVEENLNKFCK</sequence>
<comment type="caution">
    <text evidence="7">The sequence shown here is derived from an EMBL/GenBank/DDBJ whole genome shotgun (WGS) entry which is preliminary data.</text>
</comment>
<proteinExistence type="predicted"/>
<dbReference type="PANTHER" id="PTHR35008">
    <property type="entry name" value="BLL4482 PROTEIN-RELATED"/>
    <property type="match status" value="1"/>
</dbReference>
<evidence type="ECO:0000313" key="8">
    <source>
        <dbReference type="Proteomes" id="UP001597118"/>
    </source>
</evidence>
<dbReference type="Gene3D" id="1.10.760.10">
    <property type="entry name" value="Cytochrome c-like domain"/>
    <property type="match status" value="1"/>
</dbReference>
<evidence type="ECO:0000313" key="7">
    <source>
        <dbReference type="EMBL" id="MFD1631053.1"/>
    </source>
</evidence>
<dbReference type="PROSITE" id="PS51257">
    <property type="entry name" value="PROKAR_LIPOPROTEIN"/>
    <property type="match status" value="1"/>
</dbReference>
<dbReference type="EMBL" id="JBHUDG010000039">
    <property type="protein sequence ID" value="MFD1631053.1"/>
    <property type="molecule type" value="Genomic_DNA"/>
</dbReference>
<protein>
    <submittedName>
        <fullName evidence="7">C-type cytochrome</fullName>
    </submittedName>
</protein>
<evidence type="ECO:0000256" key="1">
    <source>
        <dbReference type="ARBA" id="ARBA00022617"/>
    </source>
</evidence>
<keyword evidence="1 4" id="KW-0349">Heme</keyword>
<keyword evidence="8" id="KW-1185">Reference proteome</keyword>
<feature type="domain" description="Cytochrome c" evidence="6">
    <location>
        <begin position="30"/>
        <end position="119"/>
    </location>
</feature>
<accession>A0ABW4IG43</accession>
<dbReference type="PROSITE" id="PS51007">
    <property type="entry name" value="CYTC"/>
    <property type="match status" value="1"/>
</dbReference>
<keyword evidence="3 4" id="KW-0408">Iron</keyword>
<keyword evidence="5" id="KW-0732">Signal</keyword>
<evidence type="ECO:0000256" key="3">
    <source>
        <dbReference type="ARBA" id="ARBA00023004"/>
    </source>
</evidence>
<dbReference type="InterPro" id="IPR051459">
    <property type="entry name" value="Cytochrome_c-type_DH"/>
</dbReference>
<evidence type="ECO:0000256" key="5">
    <source>
        <dbReference type="SAM" id="SignalP"/>
    </source>
</evidence>
<keyword evidence="2 4" id="KW-0479">Metal-binding</keyword>
<reference evidence="8" key="1">
    <citation type="journal article" date="2019" name="Int. J. Syst. Evol. Microbiol.">
        <title>The Global Catalogue of Microorganisms (GCM) 10K type strain sequencing project: providing services to taxonomists for standard genome sequencing and annotation.</title>
        <authorList>
            <consortium name="The Broad Institute Genomics Platform"/>
            <consortium name="The Broad Institute Genome Sequencing Center for Infectious Disease"/>
            <person name="Wu L."/>
            <person name="Ma J."/>
        </authorList>
    </citation>
    <scope>NUCLEOTIDE SEQUENCE [LARGE SCALE GENOMIC DNA]</scope>
    <source>
        <strain evidence="8">CCUG 53762</strain>
    </source>
</reference>
<feature type="signal peptide" evidence="5">
    <location>
        <begin position="1"/>
        <end position="19"/>
    </location>
</feature>
<evidence type="ECO:0000256" key="4">
    <source>
        <dbReference type="PROSITE-ProRule" id="PRU00433"/>
    </source>
</evidence>
<evidence type="ECO:0000259" key="6">
    <source>
        <dbReference type="PROSITE" id="PS51007"/>
    </source>
</evidence>
<dbReference type="RefSeq" id="WP_379663425.1">
    <property type="nucleotide sequence ID" value="NZ_JBHUDG010000039.1"/>
</dbReference>
<organism evidence="7 8">
    <name type="scientific">Pseudopedobacter beijingensis</name>
    <dbReference type="NCBI Taxonomy" id="1207056"/>
    <lineage>
        <taxon>Bacteria</taxon>
        <taxon>Pseudomonadati</taxon>
        <taxon>Bacteroidota</taxon>
        <taxon>Sphingobacteriia</taxon>
        <taxon>Sphingobacteriales</taxon>
        <taxon>Sphingobacteriaceae</taxon>
        <taxon>Pseudopedobacter</taxon>
    </lineage>
</organism>
<dbReference type="Pfam" id="PF00034">
    <property type="entry name" value="Cytochrom_C"/>
    <property type="match status" value="1"/>
</dbReference>
<dbReference type="InterPro" id="IPR036909">
    <property type="entry name" value="Cyt_c-like_dom_sf"/>
</dbReference>
<evidence type="ECO:0000256" key="2">
    <source>
        <dbReference type="ARBA" id="ARBA00022723"/>
    </source>
</evidence>
<dbReference type="SUPFAM" id="SSF46626">
    <property type="entry name" value="Cytochrome c"/>
    <property type="match status" value="1"/>
</dbReference>
<dbReference type="InterPro" id="IPR009056">
    <property type="entry name" value="Cyt_c-like_dom"/>
</dbReference>
<name>A0ABW4IG43_9SPHI</name>
<feature type="chain" id="PRO_5046400943" evidence="5">
    <location>
        <begin position="20"/>
        <end position="140"/>
    </location>
</feature>
<dbReference type="Proteomes" id="UP001597118">
    <property type="component" value="Unassembled WGS sequence"/>
</dbReference>
<gene>
    <name evidence="7" type="ORF">ACFSAH_14345</name>
</gene>